<proteinExistence type="predicted"/>
<dbReference type="Proteomes" id="UP000729402">
    <property type="component" value="Unassembled WGS sequence"/>
</dbReference>
<evidence type="ECO:0000313" key="1">
    <source>
        <dbReference type="EMBL" id="KAG8087221.1"/>
    </source>
</evidence>
<comment type="caution">
    <text evidence="1">The sequence shown here is derived from an EMBL/GenBank/DDBJ whole genome shotgun (WGS) entry which is preliminary data.</text>
</comment>
<organism evidence="1 2">
    <name type="scientific">Zizania palustris</name>
    <name type="common">Northern wild rice</name>
    <dbReference type="NCBI Taxonomy" id="103762"/>
    <lineage>
        <taxon>Eukaryota</taxon>
        <taxon>Viridiplantae</taxon>
        <taxon>Streptophyta</taxon>
        <taxon>Embryophyta</taxon>
        <taxon>Tracheophyta</taxon>
        <taxon>Spermatophyta</taxon>
        <taxon>Magnoliopsida</taxon>
        <taxon>Liliopsida</taxon>
        <taxon>Poales</taxon>
        <taxon>Poaceae</taxon>
        <taxon>BOP clade</taxon>
        <taxon>Oryzoideae</taxon>
        <taxon>Oryzeae</taxon>
        <taxon>Zizaniinae</taxon>
        <taxon>Zizania</taxon>
    </lineage>
</organism>
<dbReference type="AlphaFoldDB" id="A0A8J6BL33"/>
<dbReference type="EMBL" id="JAAALK010000082">
    <property type="protein sequence ID" value="KAG8087221.1"/>
    <property type="molecule type" value="Genomic_DNA"/>
</dbReference>
<name>A0A8J6BL33_ZIZPA</name>
<accession>A0A8J6BL33</accession>
<reference evidence="1" key="2">
    <citation type="submission" date="2021-02" db="EMBL/GenBank/DDBJ databases">
        <authorList>
            <person name="Kimball J.A."/>
            <person name="Haas M.W."/>
            <person name="Macchietto M."/>
            <person name="Kono T."/>
            <person name="Duquette J."/>
            <person name="Shao M."/>
        </authorList>
    </citation>
    <scope>NUCLEOTIDE SEQUENCE</scope>
    <source>
        <tissue evidence="1">Fresh leaf tissue</tissue>
    </source>
</reference>
<keyword evidence="2" id="KW-1185">Reference proteome</keyword>
<gene>
    <name evidence="1" type="ORF">GUJ93_ZPchr0010g7647</name>
</gene>
<sequence length="169" mass="17587">MGGGPRTRGGAPAGLSLAAGSARAQISGVSGGHRSLRAHVHRRLIHTMSQITKFPNFLAIIPIVITTARVAAAVASGCPRRVASAAAASLSRHLPLPSHPVPAVLTHPCPPPSLPPAIRPLPAVVSHLRRCDRWFAPPLHESTGHPGVFLLLVALSITLCSQLYECMGA</sequence>
<evidence type="ECO:0000313" key="2">
    <source>
        <dbReference type="Proteomes" id="UP000729402"/>
    </source>
</evidence>
<protein>
    <submittedName>
        <fullName evidence="1">Uncharacterized protein</fullName>
    </submittedName>
</protein>
<reference evidence="1" key="1">
    <citation type="journal article" date="2021" name="bioRxiv">
        <title>Whole Genome Assembly and Annotation of Northern Wild Rice, Zizania palustris L., Supports a Whole Genome Duplication in the Zizania Genus.</title>
        <authorList>
            <person name="Haas M."/>
            <person name="Kono T."/>
            <person name="Macchietto M."/>
            <person name="Millas R."/>
            <person name="McGilp L."/>
            <person name="Shao M."/>
            <person name="Duquette J."/>
            <person name="Hirsch C.N."/>
            <person name="Kimball J."/>
        </authorList>
    </citation>
    <scope>NUCLEOTIDE SEQUENCE</scope>
    <source>
        <tissue evidence="1">Fresh leaf tissue</tissue>
    </source>
</reference>